<evidence type="ECO:0000256" key="1">
    <source>
        <dbReference type="SAM" id="MobiDB-lite"/>
    </source>
</evidence>
<evidence type="ECO:0000313" key="3">
    <source>
        <dbReference type="Proteomes" id="UP000537989"/>
    </source>
</evidence>
<dbReference type="Proteomes" id="UP000537989">
    <property type="component" value="Unassembled WGS sequence"/>
</dbReference>
<feature type="region of interest" description="Disordered" evidence="1">
    <location>
        <begin position="483"/>
        <end position="511"/>
    </location>
</feature>
<dbReference type="AlphaFoldDB" id="A0AAN6BWB7"/>
<dbReference type="EMBL" id="JAAMOD010000322">
    <property type="protein sequence ID" value="KAF5231056.1"/>
    <property type="molecule type" value="Genomic_DNA"/>
</dbReference>
<feature type="compositionally biased region" description="Polar residues" evidence="1">
    <location>
        <begin position="540"/>
        <end position="554"/>
    </location>
</feature>
<feature type="region of interest" description="Disordered" evidence="1">
    <location>
        <begin position="290"/>
        <end position="327"/>
    </location>
</feature>
<reference evidence="2 3" key="1">
    <citation type="submission" date="2020-02" db="EMBL/GenBank/DDBJ databases">
        <title>Identification and distribution of gene clusters putatively required for synthesis of sphingolipid metabolism inhibitors in phylogenetically diverse species of the filamentous fungus Fusarium.</title>
        <authorList>
            <person name="Kim H.-S."/>
            <person name="Busman M."/>
            <person name="Brown D.W."/>
            <person name="Divon H."/>
            <person name="Uhlig S."/>
            <person name="Proctor R.H."/>
        </authorList>
    </citation>
    <scope>NUCLEOTIDE SEQUENCE [LARGE SCALE GENOMIC DNA]</scope>
    <source>
        <strain evidence="2 3">NRRL 2903</strain>
    </source>
</reference>
<keyword evidence="3" id="KW-1185">Reference proteome</keyword>
<name>A0AAN6BWB7_FUSAU</name>
<feature type="compositionally biased region" description="Basic and acidic residues" evidence="1">
    <location>
        <begin position="582"/>
        <end position="593"/>
    </location>
</feature>
<sequence length="600" mass="67312">MTDSRETSAPKLISTFNQIKQDVAQCGQKLDNIQSPAQKHEASAKAIRAKLDAAWARIFQTKDLSERSQLQAEIQDHAGELKRLELSYRSGLTDAEAEYERQVDSVVRLCFKRLGESIHTMLGSQRSTILPQDFSNHSPHMNQYPQVRCPEEPRETIQNAGTHKRRRSSDVLDQQKHHRFTTTQGRKISKRSIHFQKVFQDGNALIKHIIVQWPLQQGSWYILRCEEHDLNFTDNPLIGAAAHIRSKKHGRKTSYFNTVVDLLGIEVLGCDESTAEKNYVTARAAFRKGHERVTTEDEQASESFGHSRDKGRTRGHRGPNERPPVVTDPKPGRIYRVYWKSSKQWLAALLLPMQNLQDIGIPDSIEGLGLLEDLPRCYVYDHESKPVSWDDEYVDDGPLVSTREFPVMFFDGSPFPSKSSVAWVSAGNLEIYDASAQNLIEHNQQVLEYLEARKTAEGTKTRDSSTNPDREQAQLAGCHSLAPQNQETPVNSQSDTPSIPSSTPLPSVNANSNKALSQHAVLQTADDTLLRSGHADQTPRDGSQAVTTSLSNDYPNDERPVTPATDPRTPVSPFKRQAHAVPRSEKTPGEIEVIRVAQKA</sequence>
<comment type="caution">
    <text evidence="2">The sequence shown here is derived from an EMBL/GenBank/DDBJ whole genome shotgun (WGS) entry which is preliminary data.</text>
</comment>
<gene>
    <name evidence="2" type="ORF">FAUST_9497</name>
</gene>
<accession>A0AAN6BWB7</accession>
<evidence type="ECO:0000313" key="2">
    <source>
        <dbReference type="EMBL" id="KAF5231056.1"/>
    </source>
</evidence>
<feature type="compositionally biased region" description="Low complexity" evidence="1">
    <location>
        <begin position="492"/>
        <end position="507"/>
    </location>
</feature>
<proteinExistence type="predicted"/>
<feature type="region of interest" description="Disordered" evidence="1">
    <location>
        <begin position="532"/>
        <end position="600"/>
    </location>
</feature>
<organism evidence="2 3">
    <name type="scientific">Fusarium austroamericanum</name>
    <dbReference type="NCBI Taxonomy" id="282268"/>
    <lineage>
        <taxon>Eukaryota</taxon>
        <taxon>Fungi</taxon>
        <taxon>Dikarya</taxon>
        <taxon>Ascomycota</taxon>
        <taxon>Pezizomycotina</taxon>
        <taxon>Sordariomycetes</taxon>
        <taxon>Hypocreomycetidae</taxon>
        <taxon>Hypocreales</taxon>
        <taxon>Nectriaceae</taxon>
        <taxon>Fusarium</taxon>
    </lineage>
</organism>
<feature type="region of interest" description="Disordered" evidence="1">
    <location>
        <begin position="157"/>
        <end position="186"/>
    </location>
</feature>
<protein>
    <submittedName>
        <fullName evidence="2">Uncharacterized protein</fullName>
    </submittedName>
</protein>